<dbReference type="GO" id="GO:0016301">
    <property type="term" value="F:kinase activity"/>
    <property type="evidence" value="ECO:0007669"/>
    <property type="project" value="UniProtKB-KW"/>
</dbReference>
<evidence type="ECO:0000313" key="12">
    <source>
        <dbReference type="Proteomes" id="UP001528920"/>
    </source>
</evidence>
<dbReference type="InterPro" id="IPR050482">
    <property type="entry name" value="Sensor_HK_TwoCompSys"/>
</dbReference>
<keyword evidence="9" id="KW-1133">Transmembrane helix</keyword>
<dbReference type="PROSITE" id="PS50109">
    <property type="entry name" value="HIS_KIN"/>
    <property type="match status" value="1"/>
</dbReference>
<evidence type="ECO:0000256" key="5">
    <source>
        <dbReference type="ARBA" id="ARBA00022741"/>
    </source>
</evidence>
<dbReference type="InterPro" id="IPR011712">
    <property type="entry name" value="Sig_transdc_His_kin_sub3_dim/P"/>
</dbReference>
<dbReference type="RefSeq" id="WP_275108042.1">
    <property type="nucleotide sequence ID" value="NZ_JAKJSC010000001.1"/>
</dbReference>
<name>A0ABT5VMR1_9BACT</name>
<evidence type="ECO:0000256" key="1">
    <source>
        <dbReference type="ARBA" id="ARBA00000085"/>
    </source>
</evidence>
<evidence type="ECO:0000256" key="6">
    <source>
        <dbReference type="ARBA" id="ARBA00022777"/>
    </source>
</evidence>
<evidence type="ECO:0000256" key="2">
    <source>
        <dbReference type="ARBA" id="ARBA00012438"/>
    </source>
</evidence>
<dbReference type="Pfam" id="PF02518">
    <property type="entry name" value="HATPase_c"/>
    <property type="match status" value="1"/>
</dbReference>
<feature type="domain" description="Histidine kinase" evidence="10">
    <location>
        <begin position="232"/>
        <end position="428"/>
    </location>
</feature>
<dbReference type="Proteomes" id="UP001528920">
    <property type="component" value="Unassembled WGS sequence"/>
</dbReference>
<reference evidence="11 12" key="1">
    <citation type="submission" date="2022-01" db="EMBL/GenBank/DDBJ databases">
        <title>Labilibaculum sp. nov, a marine bacterium isolated from Antarctica.</title>
        <authorList>
            <person name="Dai W."/>
        </authorList>
    </citation>
    <scope>NUCLEOTIDE SEQUENCE [LARGE SCALE GENOMIC DNA]</scope>
    <source>
        <strain evidence="11 12">DW002</strain>
    </source>
</reference>
<evidence type="ECO:0000256" key="3">
    <source>
        <dbReference type="ARBA" id="ARBA00022553"/>
    </source>
</evidence>
<dbReference type="Gene3D" id="3.30.565.10">
    <property type="entry name" value="Histidine kinase-like ATPase, C-terminal domain"/>
    <property type="match status" value="1"/>
</dbReference>
<keyword evidence="6 11" id="KW-0418">Kinase</keyword>
<comment type="catalytic activity">
    <reaction evidence="1">
        <text>ATP + protein L-histidine = ADP + protein N-phospho-L-histidine.</text>
        <dbReference type="EC" id="2.7.13.3"/>
    </reaction>
</comment>
<feature type="transmembrane region" description="Helical" evidence="9">
    <location>
        <begin position="186"/>
        <end position="208"/>
    </location>
</feature>
<comment type="caution">
    <text evidence="11">The sequence shown here is derived from an EMBL/GenBank/DDBJ whole genome shotgun (WGS) entry which is preliminary data.</text>
</comment>
<proteinExistence type="predicted"/>
<keyword evidence="9" id="KW-0812">Transmembrane</keyword>
<evidence type="ECO:0000256" key="8">
    <source>
        <dbReference type="ARBA" id="ARBA00023012"/>
    </source>
</evidence>
<evidence type="ECO:0000259" key="10">
    <source>
        <dbReference type="PROSITE" id="PS50109"/>
    </source>
</evidence>
<evidence type="ECO:0000256" key="7">
    <source>
        <dbReference type="ARBA" id="ARBA00022840"/>
    </source>
</evidence>
<keyword evidence="3" id="KW-0597">Phosphoprotein</keyword>
<feature type="transmembrane region" description="Helical" evidence="9">
    <location>
        <begin position="21"/>
        <end position="42"/>
    </location>
</feature>
<keyword evidence="8" id="KW-0902">Two-component regulatory system</keyword>
<dbReference type="PANTHER" id="PTHR24421">
    <property type="entry name" value="NITRATE/NITRITE SENSOR PROTEIN NARX-RELATED"/>
    <property type="match status" value="1"/>
</dbReference>
<dbReference type="EMBL" id="JAKJSC010000001">
    <property type="protein sequence ID" value="MDE5416703.1"/>
    <property type="molecule type" value="Genomic_DNA"/>
</dbReference>
<dbReference type="SUPFAM" id="SSF55874">
    <property type="entry name" value="ATPase domain of HSP90 chaperone/DNA topoisomerase II/histidine kinase"/>
    <property type="match status" value="1"/>
</dbReference>
<dbReference type="PANTHER" id="PTHR24421:SF10">
    <property type="entry name" value="NITRATE_NITRITE SENSOR PROTEIN NARQ"/>
    <property type="match status" value="1"/>
</dbReference>
<gene>
    <name evidence="11" type="ORF">L3049_01700</name>
</gene>
<dbReference type="Pfam" id="PF07730">
    <property type="entry name" value="HisKA_3"/>
    <property type="match status" value="1"/>
</dbReference>
<sequence>MALLTNALKYMRIKKNFFIKQKIVIVLLLFSFVAFAGIIYTFQTSSNLDAQHIQLVESSEKIEIEVFNARIMLDEFLDGDTSIKKGSILECYGKANNYIKGIGLITTNSDSLKLDQGNRFLYQLTKLDSSIVEIKKIVQLSLNKRQQGNDSSLLNSNRNFILIFNEYEKSLHSYISESNNLLKRKIFILLTAVFIILIISLILIVRLMNSLIRTNRELLRNTMKVEQSERKRIAMDLHDGLGAMLSSVGLYSKILEKEFKDNKQASSNLNQITQLSNQALQTVSEVINNLNPSILKRHNIVESLDRFCSRINKVGNLKLQFNADEFFGKMDKSREVILYRICSELINNTIKHANATKASIVLSRTTKVMLKYQDNGIGFNRDELLVSDINGMGLTNIIDRVESIGGQCLIDTSKGNGFAISIEIGIDKRQ</sequence>
<keyword evidence="5" id="KW-0547">Nucleotide-binding</keyword>
<evidence type="ECO:0000256" key="4">
    <source>
        <dbReference type="ARBA" id="ARBA00022679"/>
    </source>
</evidence>
<evidence type="ECO:0000313" key="11">
    <source>
        <dbReference type="EMBL" id="MDE5416703.1"/>
    </source>
</evidence>
<keyword evidence="4" id="KW-0808">Transferase</keyword>
<dbReference type="InterPro" id="IPR036890">
    <property type="entry name" value="HATPase_C_sf"/>
</dbReference>
<keyword evidence="9" id="KW-0472">Membrane</keyword>
<keyword evidence="7" id="KW-0067">ATP-binding</keyword>
<protein>
    <recommendedName>
        <fullName evidence="2">histidine kinase</fullName>
        <ecNumber evidence="2">2.7.13.3</ecNumber>
    </recommendedName>
</protein>
<evidence type="ECO:0000256" key="9">
    <source>
        <dbReference type="SAM" id="Phobius"/>
    </source>
</evidence>
<dbReference type="CDD" id="cd16917">
    <property type="entry name" value="HATPase_UhpB-NarQ-NarX-like"/>
    <property type="match status" value="1"/>
</dbReference>
<dbReference type="EC" id="2.7.13.3" evidence="2"/>
<dbReference type="Gene3D" id="1.20.5.1930">
    <property type="match status" value="1"/>
</dbReference>
<dbReference type="InterPro" id="IPR005467">
    <property type="entry name" value="His_kinase_dom"/>
</dbReference>
<organism evidence="11 12">
    <name type="scientific">Paralabilibaculum antarcticum</name>
    <dbReference type="NCBI Taxonomy" id="2912572"/>
    <lineage>
        <taxon>Bacteria</taxon>
        <taxon>Pseudomonadati</taxon>
        <taxon>Bacteroidota</taxon>
        <taxon>Bacteroidia</taxon>
        <taxon>Marinilabiliales</taxon>
        <taxon>Marinifilaceae</taxon>
        <taxon>Paralabilibaculum</taxon>
    </lineage>
</organism>
<dbReference type="InterPro" id="IPR003594">
    <property type="entry name" value="HATPase_dom"/>
</dbReference>
<accession>A0ABT5VMR1</accession>
<keyword evidence="12" id="KW-1185">Reference proteome</keyword>